<keyword evidence="2" id="KW-0732">Signal</keyword>
<organism evidence="3 4">
    <name type="scientific">Niastella soli</name>
    <dbReference type="NCBI Taxonomy" id="2821487"/>
    <lineage>
        <taxon>Bacteria</taxon>
        <taxon>Pseudomonadati</taxon>
        <taxon>Bacteroidota</taxon>
        <taxon>Chitinophagia</taxon>
        <taxon>Chitinophagales</taxon>
        <taxon>Chitinophagaceae</taxon>
        <taxon>Niastella</taxon>
    </lineage>
</organism>
<accession>A0ABS3Z418</accession>
<evidence type="ECO:0008006" key="5">
    <source>
        <dbReference type="Google" id="ProtNLM"/>
    </source>
</evidence>
<dbReference type="EMBL" id="JAGHKO010000017">
    <property type="protein sequence ID" value="MBO9204904.1"/>
    <property type="molecule type" value="Genomic_DNA"/>
</dbReference>
<keyword evidence="1" id="KW-0175">Coiled coil</keyword>
<feature type="coiled-coil region" evidence="1">
    <location>
        <begin position="235"/>
        <end position="262"/>
    </location>
</feature>
<gene>
    <name evidence="3" type="ORF">J7I42_31740</name>
</gene>
<feature type="signal peptide" evidence="2">
    <location>
        <begin position="1"/>
        <end position="19"/>
    </location>
</feature>
<name>A0ABS3Z418_9BACT</name>
<evidence type="ECO:0000256" key="1">
    <source>
        <dbReference type="SAM" id="Coils"/>
    </source>
</evidence>
<evidence type="ECO:0000313" key="3">
    <source>
        <dbReference type="EMBL" id="MBO9204904.1"/>
    </source>
</evidence>
<sequence>MKKILSLSLFLAAGGVAFTQTFNNGLYKPDLNTVRWGGPLNENTTIDLSNNFFFNVANGGTNYFKILPNGNVGIGAYGADPSTQFSLGNNLANSKLALWDGSDGLGGRLRYGFGVQPWQFRLHLPDATARFSFLSDEAGSNELMTIQGNGNVGIGTANPQGKLAVKGVLYAQKVIVTMTGWADYVFDPKYQLRPLNELEQYIQQQQHLPEIPTTAEVQNNGIDVGENQTLLLKKVEELTLYIIDLNKQVKSQQEEINSLKRKLKK</sequence>
<evidence type="ECO:0000313" key="4">
    <source>
        <dbReference type="Proteomes" id="UP000677244"/>
    </source>
</evidence>
<protein>
    <recommendedName>
        <fullName evidence="5">BZIP transcription factor</fullName>
    </recommendedName>
</protein>
<dbReference type="Proteomes" id="UP000677244">
    <property type="component" value="Unassembled WGS sequence"/>
</dbReference>
<comment type="caution">
    <text evidence="3">The sequence shown here is derived from an EMBL/GenBank/DDBJ whole genome shotgun (WGS) entry which is preliminary data.</text>
</comment>
<dbReference type="RefSeq" id="WP_209143940.1">
    <property type="nucleotide sequence ID" value="NZ_JAGHKO010000017.1"/>
</dbReference>
<proteinExistence type="predicted"/>
<evidence type="ECO:0000256" key="2">
    <source>
        <dbReference type="SAM" id="SignalP"/>
    </source>
</evidence>
<feature type="chain" id="PRO_5047132822" description="BZIP transcription factor" evidence="2">
    <location>
        <begin position="20"/>
        <end position="265"/>
    </location>
</feature>
<keyword evidence="4" id="KW-1185">Reference proteome</keyword>
<reference evidence="3 4" key="1">
    <citation type="submission" date="2021-03" db="EMBL/GenBank/DDBJ databases">
        <title>Assistant Professor.</title>
        <authorList>
            <person name="Huq M.A."/>
        </authorList>
    </citation>
    <scope>NUCLEOTIDE SEQUENCE [LARGE SCALE GENOMIC DNA]</scope>
    <source>
        <strain evidence="3 4">MAH-29</strain>
    </source>
</reference>